<keyword evidence="4" id="KW-1185">Reference proteome</keyword>
<dbReference type="InterPro" id="IPR058594">
    <property type="entry name" value="PB1-like_dom_pln"/>
</dbReference>
<dbReference type="EMBL" id="SDMP01000001">
    <property type="protein sequence ID" value="RYR79801.1"/>
    <property type="molecule type" value="Genomic_DNA"/>
</dbReference>
<dbReference type="AlphaFoldDB" id="A0A445EWK2"/>
<gene>
    <name evidence="3" type="ORF">Ahy_A01g004607</name>
</gene>
<feature type="compositionally biased region" description="Polar residues" evidence="1">
    <location>
        <begin position="245"/>
        <end position="267"/>
    </location>
</feature>
<name>A0A445EWK2_ARAHY</name>
<feature type="compositionally biased region" description="Pro residues" evidence="1">
    <location>
        <begin position="228"/>
        <end position="240"/>
    </location>
</feature>
<evidence type="ECO:0000313" key="4">
    <source>
        <dbReference type="Proteomes" id="UP000289738"/>
    </source>
</evidence>
<evidence type="ECO:0000256" key="1">
    <source>
        <dbReference type="SAM" id="MobiDB-lite"/>
    </source>
</evidence>
<feature type="compositionally biased region" description="Polar residues" evidence="1">
    <location>
        <begin position="435"/>
        <end position="455"/>
    </location>
</feature>
<feature type="compositionally biased region" description="Pro residues" evidence="1">
    <location>
        <begin position="312"/>
        <end position="326"/>
    </location>
</feature>
<reference evidence="3 4" key="1">
    <citation type="submission" date="2019-01" db="EMBL/GenBank/DDBJ databases">
        <title>Sequencing of cultivated peanut Arachis hypogaea provides insights into genome evolution and oil improvement.</title>
        <authorList>
            <person name="Chen X."/>
        </authorList>
    </citation>
    <scope>NUCLEOTIDE SEQUENCE [LARGE SCALE GENOMIC DNA]</scope>
    <source>
        <strain evidence="4">cv. Fuhuasheng</strain>
        <tissue evidence="3">Leaves</tissue>
    </source>
</reference>
<feature type="compositionally biased region" description="Pro residues" evidence="1">
    <location>
        <begin position="292"/>
        <end position="302"/>
    </location>
</feature>
<comment type="caution">
    <text evidence="3">The sequence shown here is derived from an EMBL/GenBank/DDBJ whole genome shotgun (WGS) entry which is preliminary data.</text>
</comment>
<organism evidence="3 4">
    <name type="scientific">Arachis hypogaea</name>
    <name type="common">Peanut</name>
    <dbReference type="NCBI Taxonomy" id="3818"/>
    <lineage>
        <taxon>Eukaryota</taxon>
        <taxon>Viridiplantae</taxon>
        <taxon>Streptophyta</taxon>
        <taxon>Embryophyta</taxon>
        <taxon>Tracheophyta</taxon>
        <taxon>Spermatophyta</taxon>
        <taxon>Magnoliopsida</taxon>
        <taxon>eudicotyledons</taxon>
        <taxon>Gunneridae</taxon>
        <taxon>Pentapetalae</taxon>
        <taxon>rosids</taxon>
        <taxon>fabids</taxon>
        <taxon>Fabales</taxon>
        <taxon>Fabaceae</taxon>
        <taxon>Papilionoideae</taxon>
        <taxon>50 kb inversion clade</taxon>
        <taxon>dalbergioids sensu lato</taxon>
        <taxon>Dalbergieae</taxon>
        <taxon>Pterocarpus clade</taxon>
        <taxon>Arachis</taxon>
    </lineage>
</organism>
<feature type="region of interest" description="Disordered" evidence="1">
    <location>
        <begin position="197"/>
        <end position="364"/>
    </location>
</feature>
<protein>
    <recommendedName>
        <fullName evidence="2">PB1-like domain-containing protein</fullName>
    </recommendedName>
</protein>
<evidence type="ECO:0000259" key="2">
    <source>
        <dbReference type="Pfam" id="PF26130"/>
    </source>
</evidence>
<evidence type="ECO:0000313" key="3">
    <source>
        <dbReference type="EMBL" id="RYR79801.1"/>
    </source>
</evidence>
<dbReference type="Pfam" id="PF26130">
    <property type="entry name" value="PB1-like"/>
    <property type="match status" value="1"/>
</dbReference>
<feature type="region of interest" description="Disordered" evidence="1">
    <location>
        <begin position="421"/>
        <end position="455"/>
    </location>
</feature>
<dbReference type="PRINTS" id="PR01217">
    <property type="entry name" value="PRICHEXTENSN"/>
</dbReference>
<feature type="domain" description="PB1-like" evidence="2">
    <location>
        <begin position="67"/>
        <end position="169"/>
    </location>
</feature>
<dbReference type="Proteomes" id="UP000289738">
    <property type="component" value="Chromosome A01"/>
</dbReference>
<accession>A0A445EWK2</accession>
<proteinExistence type="predicted"/>
<sequence>MDLAPNEEVNDVVHTEGALENGLPSAYLFEHYHTSSPLLHAQSSSSRSLINDSELGSSSPSPQLPQMDVLLDIMFHHGGNFEKDDEGNLRYTPDNVTCLGDLDEDTLDVFFIRNYYKELGYDKILQCWWLVPGRKLETGLRNLKSDDELREMCFLAQKNNGLVDVYFEHGVSSPDYLEDQQEKAGMDNTGVVLAEEEGAVPNDKERNLSTESPQNKPIPVNTVDTPIHPTPPINPTPPTMPEFLTNPNSPSQEIPLANSNDQSQAKPPTNEKPKPFTNPQPKPRTNQKAKPSTPPQPKPPTNQKPKLSTNPQPKPPTNQNPKPPTNSRPCTRSVAKGKTVLQARQKGGDALSSDSYDSDEDSDTGYEKFEVHGYPANHVVDLGKYLCTCQFWMLTVEVELSQPIYSEPEESQQAAEVCTITNSRPDKLPPKRKSSISPTSANAPINPMQGASSGTATRLGSILKFIPTSGFKAPRKKD</sequence>